<feature type="non-terminal residue" evidence="1">
    <location>
        <position position="1"/>
    </location>
</feature>
<name>X0U1I8_9ZZZZ</name>
<accession>X0U1I8</accession>
<proteinExistence type="predicted"/>
<evidence type="ECO:0000313" key="1">
    <source>
        <dbReference type="EMBL" id="GAF82310.1"/>
    </source>
</evidence>
<gene>
    <name evidence="1" type="ORF">S01H1_04081</name>
</gene>
<dbReference type="AlphaFoldDB" id="X0U1I8"/>
<feature type="non-terminal residue" evidence="1">
    <location>
        <position position="511"/>
    </location>
</feature>
<reference evidence="1" key="1">
    <citation type="journal article" date="2014" name="Front. Microbiol.">
        <title>High frequency of phylogenetically diverse reductive dehalogenase-homologous genes in deep subseafloor sedimentary metagenomes.</title>
        <authorList>
            <person name="Kawai M."/>
            <person name="Futagami T."/>
            <person name="Toyoda A."/>
            <person name="Takaki Y."/>
            <person name="Nishi S."/>
            <person name="Hori S."/>
            <person name="Arai W."/>
            <person name="Tsubouchi T."/>
            <person name="Morono Y."/>
            <person name="Uchiyama I."/>
            <person name="Ito T."/>
            <person name="Fujiyama A."/>
            <person name="Inagaki F."/>
            <person name="Takami H."/>
        </authorList>
    </citation>
    <scope>NUCLEOTIDE SEQUENCE</scope>
    <source>
        <strain evidence="1">Expedition CK06-06</strain>
    </source>
</reference>
<protein>
    <submittedName>
        <fullName evidence="1">Uncharacterized protein</fullName>
    </submittedName>
</protein>
<organism evidence="1">
    <name type="scientific">marine sediment metagenome</name>
    <dbReference type="NCBI Taxonomy" id="412755"/>
    <lineage>
        <taxon>unclassified sequences</taxon>
        <taxon>metagenomes</taxon>
        <taxon>ecological metagenomes</taxon>
    </lineage>
</organism>
<dbReference type="EMBL" id="BARS01002174">
    <property type="protein sequence ID" value="GAF82310.1"/>
    <property type="molecule type" value="Genomic_DNA"/>
</dbReference>
<comment type="caution">
    <text evidence="1">The sequence shown here is derived from an EMBL/GenBank/DDBJ whole genome shotgun (WGS) entry which is preliminary data.</text>
</comment>
<sequence>EAINSFDTVPRGDGNDLTLNGEKATKLLRIYGVSFDDVKKYINGIKFAHVVTYNKRDNIPDVLVKDLSHMLGLDPVTFVTTNTFNKLLLPSNGGGEFSGTSVNYTQQQIDIELYRRLILNIAWLWKSKGTRKAVEFLFRFIGAPESLVNFNEYIVMVDKPLDMDEIKKLLYLYTGEVSDNDLSNIPYDDNGYPLPPIDGEIVVTDFIDPATGEFVQGGLTDMYFQKAGGWYRETYGGPGLTVLRGNNPHIGQYDGGNEYLHYFSRCYIPNFNSDPTVIVTADTITKNYFINYNYGIFNGIPTGTTEFYTTQLTYNSLTNGYQPIDDCVDVNYSIIETPIPNDGKTTFQQQFGQAEQEYEDFQAQIQENSYLQYSPEWQVIKNNYELAQNNCLLEVSTENCDTNNTLEICINELVKDVIPFNCNTLSAVTDCTPFMYYVNEEGNKVTFDEFGGREGCCETFGIGQYSHVTYVNESGVRSEFCSAAAPCIGEFDSILGGSNIIVWNITNNNLP</sequence>